<keyword evidence="2" id="KW-0238">DNA-binding</keyword>
<sequence length="256" mass="29412">MEMKEPKFSISEIQNLITQLNLISLPNTTRAIQYRAEREHWEYEEAPSQGGKKGVKRIYPLPPYVIDELEQKGLLHLIDGAETDTPLEVRNTQPDVAHIENMDYADWAARQDTRDIVPVRYYKEVFASAGSGAIPWDTDPEAMWFRTAFFKHLQLSPADCFCTRIDGDSMFPTLIDQGTVLWQTATRYTREGIYLFRQQDELRVKRLQRLTADTLNIISDNPNKSIYPTTQLTLSASTPADFQILGKYLWSCGISK</sequence>
<dbReference type="AlphaFoldDB" id="A0A930DEB1"/>
<evidence type="ECO:0000256" key="3">
    <source>
        <dbReference type="ARBA" id="ARBA00023163"/>
    </source>
</evidence>
<comment type="caution">
    <text evidence="5">The sequence shown here is derived from an EMBL/GenBank/DDBJ whole genome shotgun (WGS) entry which is preliminary data.</text>
</comment>
<gene>
    <name evidence="5" type="ORF">HXM80_00005</name>
</gene>
<accession>A0A930DEB1</accession>
<dbReference type="InterPro" id="IPR039418">
    <property type="entry name" value="LexA-like"/>
</dbReference>
<dbReference type="PANTHER" id="PTHR40661">
    <property type="match status" value="1"/>
</dbReference>
<dbReference type="CDD" id="cd06529">
    <property type="entry name" value="S24_LexA-like"/>
    <property type="match status" value="1"/>
</dbReference>
<reference evidence="5" key="1">
    <citation type="submission" date="2020-04" db="EMBL/GenBank/DDBJ databases">
        <title>Deep metagenomics examines the oral microbiome during advanced dental caries in children, revealing novel taxa and co-occurrences with host molecules.</title>
        <authorList>
            <person name="Baker J.L."/>
            <person name="Morton J.T."/>
            <person name="Dinis M."/>
            <person name="Alvarez R."/>
            <person name="Tran N.C."/>
            <person name="Knight R."/>
            <person name="Edlund A."/>
        </authorList>
    </citation>
    <scope>NUCLEOTIDE SEQUENCE</scope>
    <source>
        <strain evidence="5">JCVI_32_bin.62</strain>
    </source>
</reference>
<dbReference type="Pfam" id="PF00717">
    <property type="entry name" value="Peptidase_S24"/>
    <property type="match status" value="1"/>
</dbReference>
<keyword evidence="1" id="KW-0805">Transcription regulation</keyword>
<dbReference type="Proteomes" id="UP000780345">
    <property type="component" value="Unassembled WGS sequence"/>
</dbReference>
<dbReference type="Gene3D" id="2.10.109.10">
    <property type="entry name" value="Umud Fragment, subunit A"/>
    <property type="match status" value="1"/>
</dbReference>
<evidence type="ECO:0000256" key="1">
    <source>
        <dbReference type="ARBA" id="ARBA00023015"/>
    </source>
</evidence>
<proteinExistence type="predicted"/>
<evidence type="ECO:0000313" key="6">
    <source>
        <dbReference type="Proteomes" id="UP000780345"/>
    </source>
</evidence>
<dbReference type="InterPro" id="IPR036286">
    <property type="entry name" value="LexA/Signal_pep-like_sf"/>
</dbReference>
<dbReference type="InterPro" id="IPR036388">
    <property type="entry name" value="WH-like_DNA-bd_sf"/>
</dbReference>
<name>A0A930DEB1_NEISI</name>
<dbReference type="Gene3D" id="1.10.10.10">
    <property type="entry name" value="Winged helix-like DNA-binding domain superfamily/Winged helix DNA-binding domain"/>
    <property type="match status" value="1"/>
</dbReference>
<dbReference type="PANTHER" id="PTHR40661:SF3">
    <property type="entry name" value="FELS-1 PROPHAGE TRANSCRIPTIONAL REGULATOR"/>
    <property type="match status" value="1"/>
</dbReference>
<organism evidence="5 6">
    <name type="scientific">Neisseria sicca</name>
    <dbReference type="NCBI Taxonomy" id="490"/>
    <lineage>
        <taxon>Bacteria</taxon>
        <taxon>Pseudomonadati</taxon>
        <taxon>Pseudomonadota</taxon>
        <taxon>Betaproteobacteria</taxon>
        <taxon>Neisseriales</taxon>
        <taxon>Neisseriaceae</taxon>
        <taxon>Neisseria</taxon>
    </lineage>
</organism>
<dbReference type="EMBL" id="JABZQQ010000001">
    <property type="protein sequence ID" value="MBF1264094.1"/>
    <property type="molecule type" value="Genomic_DNA"/>
</dbReference>
<evidence type="ECO:0000256" key="2">
    <source>
        <dbReference type="ARBA" id="ARBA00023125"/>
    </source>
</evidence>
<evidence type="ECO:0000313" key="5">
    <source>
        <dbReference type="EMBL" id="MBF1264094.1"/>
    </source>
</evidence>
<dbReference type="GO" id="GO:0003677">
    <property type="term" value="F:DNA binding"/>
    <property type="evidence" value="ECO:0007669"/>
    <property type="project" value="UniProtKB-KW"/>
</dbReference>
<protein>
    <submittedName>
        <fullName evidence="5">S24 family peptidase</fullName>
    </submittedName>
</protein>
<evidence type="ECO:0000259" key="4">
    <source>
        <dbReference type="Pfam" id="PF00717"/>
    </source>
</evidence>
<keyword evidence="3" id="KW-0804">Transcription</keyword>
<dbReference type="InterPro" id="IPR015927">
    <property type="entry name" value="Peptidase_S24_S26A/B/C"/>
</dbReference>
<feature type="domain" description="Peptidase S24/S26A/S26B/S26C" evidence="4">
    <location>
        <begin position="127"/>
        <end position="247"/>
    </location>
</feature>
<dbReference type="SUPFAM" id="SSF51306">
    <property type="entry name" value="LexA/Signal peptidase"/>
    <property type="match status" value="1"/>
</dbReference>